<evidence type="ECO:0000259" key="11">
    <source>
        <dbReference type="Pfam" id="PF01529"/>
    </source>
</evidence>
<dbReference type="PROSITE" id="PS50216">
    <property type="entry name" value="DHHC"/>
    <property type="match status" value="1"/>
</dbReference>
<protein>
    <recommendedName>
        <fullName evidence="10">Palmitoyltransferase</fullName>
        <ecNumber evidence="10">2.3.1.225</ecNumber>
    </recommendedName>
</protein>
<evidence type="ECO:0000313" key="12">
    <source>
        <dbReference type="EMBL" id="KAJ3172272.1"/>
    </source>
</evidence>
<keyword evidence="6" id="KW-0564">Palmitate</keyword>
<evidence type="ECO:0000256" key="6">
    <source>
        <dbReference type="ARBA" id="ARBA00023139"/>
    </source>
</evidence>
<dbReference type="EC" id="2.3.1.225" evidence="10"/>
<dbReference type="GO" id="GO:0016020">
    <property type="term" value="C:membrane"/>
    <property type="evidence" value="ECO:0007669"/>
    <property type="project" value="UniProtKB-SubCell"/>
</dbReference>
<proteinExistence type="inferred from homology"/>
<evidence type="ECO:0000256" key="8">
    <source>
        <dbReference type="ARBA" id="ARBA00023315"/>
    </source>
</evidence>
<keyword evidence="7" id="KW-0449">Lipoprotein</keyword>
<keyword evidence="3 10" id="KW-0812">Transmembrane</keyword>
<evidence type="ECO:0000256" key="4">
    <source>
        <dbReference type="ARBA" id="ARBA00022989"/>
    </source>
</evidence>
<dbReference type="InterPro" id="IPR001594">
    <property type="entry name" value="Palmitoyltrfase_DHHC"/>
</dbReference>
<evidence type="ECO:0000256" key="9">
    <source>
        <dbReference type="ARBA" id="ARBA00048048"/>
    </source>
</evidence>
<keyword evidence="2 10" id="KW-0808">Transferase</keyword>
<evidence type="ECO:0000256" key="3">
    <source>
        <dbReference type="ARBA" id="ARBA00022692"/>
    </source>
</evidence>
<evidence type="ECO:0000256" key="2">
    <source>
        <dbReference type="ARBA" id="ARBA00022679"/>
    </source>
</evidence>
<name>A0AAD5TIQ3_9FUNG</name>
<gene>
    <name evidence="12" type="primary">ZDHHC15</name>
    <name evidence="12" type="ORF">HDU87_008132</name>
</gene>
<evidence type="ECO:0000313" key="13">
    <source>
        <dbReference type="Proteomes" id="UP001212152"/>
    </source>
</evidence>
<comment type="caution">
    <text evidence="12">The sequence shown here is derived from an EMBL/GenBank/DDBJ whole genome shotgun (WGS) entry which is preliminary data.</text>
</comment>
<dbReference type="InterPro" id="IPR039859">
    <property type="entry name" value="PFA4/ZDH16/20/ERF2-like"/>
</dbReference>
<keyword evidence="4 10" id="KW-1133">Transmembrane helix</keyword>
<feature type="domain" description="Palmitoyltransferase DHHC" evidence="11">
    <location>
        <begin position="165"/>
        <end position="287"/>
    </location>
</feature>
<evidence type="ECO:0000256" key="5">
    <source>
        <dbReference type="ARBA" id="ARBA00023136"/>
    </source>
</evidence>
<accession>A0AAD5TIQ3</accession>
<evidence type="ECO:0000256" key="1">
    <source>
        <dbReference type="ARBA" id="ARBA00004141"/>
    </source>
</evidence>
<keyword evidence="5 10" id="KW-0472">Membrane</keyword>
<feature type="transmembrane region" description="Helical" evidence="10">
    <location>
        <begin position="53"/>
        <end position="73"/>
    </location>
</feature>
<reference evidence="12" key="1">
    <citation type="submission" date="2020-05" db="EMBL/GenBank/DDBJ databases">
        <title>Phylogenomic resolution of chytrid fungi.</title>
        <authorList>
            <person name="Stajich J.E."/>
            <person name="Amses K."/>
            <person name="Simmons R."/>
            <person name="Seto K."/>
            <person name="Myers J."/>
            <person name="Bonds A."/>
            <person name="Quandt C.A."/>
            <person name="Barry K."/>
            <person name="Liu P."/>
            <person name="Grigoriev I."/>
            <person name="Longcore J.E."/>
            <person name="James T.Y."/>
        </authorList>
    </citation>
    <scope>NUCLEOTIDE SEQUENCE</scope>
    <source>
        <strain evidence="12">JEL0379</strain>
    </source>
</reference>
<comment type="subcellular location">
    <subcellularLocation>
        <location evidence="1">Membrane</location>
        <topology evidence="1">Multi-pass membrane protein</topology>
    </subcellularLocation>
</comment>
<feature type="transmembrane region" description="Helical" evidence="10">
    <location>
        <begin position="12"/>
        <end position="33"/>
    </location>
</feature>
<dbReference type="Proteomes" id="UP001212152">
    <property type="component" value="Unassembled WGS sequence"/>
</dbReference>
<organism evidence="12 13">
    <name type="scientific">Geranomyces variabilis</name>
    <dbReference type="NCBI Taxonomy" id="109894"/>
    <lineage>
        <taxon>Eukaryota</taxon>
        <taxon>Fungi</taxon>
        <taxon>Fungi incertae sedis</taxon>
        <taxon>Chytridiomycota</taxon>
        <taxon>Chytridiomycota incertae sedis</taxon>
        <taxon>Chytridiomycetes</taxon>
        <taxon>Spizellomycetales</taxon>
        <taxon>Powellomycetaceae</taxon>
        <taxon>Geranomyces</taxon>
    </lineage>
</organism>
<dbReference type="PANTHER" id="PTHR12246">
    <property type="entry name" value="PALMITOYLTRANSFERASE ZDHHC16"/>
    <property type="match status" value="1"/>
</dbReference>
<dbReference type="AlphaFoldDB" id="A0AAD5TIQ3"/>
<evidence type="ECO:0000256" key="7">
    <source>
        <dbReference type="ARBA" id="ARBA00023288"/>
    </source>
</evidence>
<comment type="catalytic activity">
    <reaction evidence="9 10">
        <text>L-cysteinyl-[protein] + hexadecanoyl-CoA = S-hexadecanoyl-L-cysteinyl-[protein] + CoA</text>
        <dbReference type="Rhea" id="RHEA:36683"/>
        <dbReference type="Rhea" id="RHEA-COMP:10131"/>
        <dbReference type="Rhea" id="RHEA-COMP:11032"/>
        <dbReference type="ChEBI" id="CHEBI:29950"/>
        <dbReference type="ChEBI" id="CHEBI:57287"/>
        <dbReference type="ChEBI" id="CHEBI:57379"/>
        <dbReference type="ChEBI" id="CHEBI:74151"/>
        <dbReference type="EC" id="2.3.1.225"/>
    </reaction>
</comment>
<comment type="similarity">
    <text evidence="10">Belongs to the DHHC palmitoyltransferase family.</text>
</comment>
<keyword evidence="13" id="KW-1185">Reference proteome</keyword>
<dbReference type="Pfam" id="PF01529">
    <property type="entry name" value="DHHC"/>
    <property type="match status" value="1"/>
</dbReference>
<feature type="transmembrane region" description="Helical" evidence="10">
    <location>
        <begin position="211"/>
        <end position="232"/>
    </location>
</feature>
<comment type="domain">
    <text evidence="10">The DHHC domain is required for palmitoyltransferase activity.</text>
</comment>
<evidence type="ECO:0000256" key="10">
    <source>
        <dbReference type="RuleBase" id="RU079119"/>
    </source>
</evidence>
<feature type="transmembrane region" description="Helical" evidence="10">
    <location>
        <begin position="252"/>
        <end position="277"/>
    </location>
</feature>
<dbReference type="GO" id="GO:0019706">
    <property type="term" value="F:protein-cysteine S-palmitoyltransferase activity"/>
    <property type="evidence" value="ECO:0007669"/>
    <property type="project" value="UniProtKB-EC"/>
</dbReference>
<sequence length="355" mass="39813">MYHLFGCTRRRCIKTVGVLPILLVLVLVVWSYYAYVFIFCPQIYTTSPLQAASYLLLCHAFLVPFAWSYYLVVVTSPGHPLQMDETTPACETVIDIPLSDGLRRDVSSSSLDNGPPPLAHMYANEAAVPLTRSNDRGYEDVALGSAEVAHGIAGNRSLEVKSDGKRRYCNKCANWKPDRTHHCSVCGICVLKLDHHCPWLNNCVGFYNYKFFFLFILYGVLYCLFLFVTLALNIGNFNDFLMGIGTMGFQPTFILIVSGVFALCLLIFLGVHLHLVLSNKSTIESMEGDRRVRLPDGSIGTAPSGNLYDLGTRQNLVQVFGKRWQLWLVPVHSSIGDGHHFPYNRNVYRNLLAEA</sequence>
<dbReference type="EMBL" id="JADGJQ010000080">
    <property type="protein sequence ID" value="KAJ3172272.1"/>
    <property type="molecule type" value="Genomic_DNA"/>
</dbReference>
<keyword evidence="8 10" id="KW-0012">Acyltransferase</keyword>